<reference evidence="1" key="1">
    <citation type="journal article" date="2019" name="Environ. Microbiol.">
        <title>Fungal ecological strategies reflected in gene transcription - a case study of two litter decomposers.</title>
        <authorList>
            <person name="Barbi F."/>
            <person name="Kohler A."/>
            <person name="Barry K."/>
            <person name="Baskaran P."/>
            <person name="Daum C."/>
            <person name="Fauchery L."/>
            <person name="Ihrmark K."/>
            <person name="Kuo A."/>
            <person name="LaButti K."/>
            <person name="Lipzen A."/>
            <person name="Morin E."/>
            <person name="Grigoriev I.V."/>
            <person name="Henrissat B."/>
            <person name="Lindahl B."/>
            <person name="Martin F."/>
        </authorList>
    </citation>
    <scope>NUCLEOTIDE SEQUENCE</scope>
    <source>
        <strain evidence="1">JB14</strain>
    </source>
</reference>
<gene>
    <name evidence="1" type="ORF">BT96DRAFT_977114</name>
</gene>
<organism evidence="1 2">
    <name type="scientific">Gymnopus androsaceus JB14</name>
    <dbReference type="NCBI Taxonomy" id="1447944"/>
    <lineage>
        <taxon>Eukaryota</taxon>
        <taxon>Fungi</taxon>
        <taxon>Dikarya</taxon>
        <taxon>Basidiomycota</taxon>
        <taxon>Agaricomycotina</taxon>
        <taxon>Agaricomycetes</taxon>
        <taxon>Agaricomycetidae</taxon>
        <taxon>Agaricales</taxon>
        <taxon>Marasmiineae</taxon>
        <taxon>Omphalotaceae</taxon>
        <taxon>Gymnopus</taxon>
    </lineage>
</organism>
<evidence type="ECO:0000313" key="2">
    <source>
        <dbReference type="Proteomes" id="UP000799118"/>
    </source>
</evidence>
<dbReference type="Proteomes" id="UP000799118">
    <property type="component" value="Unassembled WGS sequence"/>
</dbReference>
<evidence type="ECO:0000313" key="1">
    <source>
        <dbReference type="EMBL" id="KAE9397253.1"/>
    </source>
</evidence>
<proteinExistence type="predicted"/>
<accession>A0A6A4HHA1</accession>
<dbReference type="EMBL" id="ML769500">
    <property type="protein sequence ID" value="KAE9397253.1"/>
    <property type="molecule type" value="Genomic_DNA"/>
</dbReference>
<protein>
    <submittedName>
        <fullName evidence="1">Uncharacterized protein</fullName>
    </submittedName>
</protein>
<sequence length="464" mass="51988">MFQQFGTRIVLQGIPWIQEGIPEAVPAVPAVRTIEVEEKRTGSSSGQDLLNPMQHPPVAIPISSLLNPAPQNAAPVENQSVNTSSECTVLHNNYKLTRKTTLSVVYCYPVDAVLEYPETGVDGGEVVGHLFAMKEDAWFSPSRDFAYSRGEPSGKAKETVTVPLLVDSVTGEPVPCITRHATCLGVKVCPYSDLQDAQNPHSSPTRSQVSQRCSASADEASSEILPSNMERLALRRGYPDVQNCCEECLVYSLSFEGTPYIKCEYHSRHSNRDHFFDNTIGNGRFDIEYLEALLTGDIKEVRRMELEAESEGDALFLHTTQPSSKRQVQMTWSRCQGGKSVFCKRATLQNEKSIQQPAFSEKPRVPRETLSKKLTTAQSKLDWSSTKLRTKVHQRVEMQEKGDSGMRNLRERTKTRVRTRVLIVLCFMRSLAAYAYVKDVVQEDVAQKEHKVSRFQKARLLSLG</sequence>
<dbReference type="OrthoDB" id="3268409at2759"/>
<name>A0A6A4HHA1_9AGAR</name>
<dbReference type="AlphaFoldDB" id="A0A6A4HHA1"/>
<keyword evidence="2" id="KW-1185">Reference proteome</keyword>